<evidence type="ECO:0000256" key="5">
    <source>
        <dbReference type="SAM" id="SignalP"/>
    </source>
</evidence>
<evidence type="ECO:0000313" key="6">
    <source>
        <dbReference type="Ensembl" id="ENSMSIP00000029286.1"/>
    </source>
</evidence>
<dbReference type="GO" id="GO:0005496">
    <property type="term" value="F:steroid binding"/>
    <property type="evidence" value="ECO:0007669"/>
    <property type="project" value="TreeGrafter"/>
</dbReference>
<comment type="subcellular location">
    <subcellularLocation>
        <location evidence="1">Secreted</location>
    </subcellularLocation>
</comment>
<evidence type="ECO:0000256" key="1">
    <source>
        <dbReference type="ARBA" id="ARBA00004613"/>
    </source>
</evidence>
<dbReference type="Gene3D" id="1.20.920.50">
    <property type="match status" value="1"/>
</dbReference>
<dbReference type="PANTHER" id="PTHR21226:SF8">
    <property type="entry name" value="ABPA10-RELATED"/>
    <property type="match status" value="1"/>
</dbReference>
<dbReference type="PROSITE" id="PS51311">
    <property type="entry name" value="SCGB"/>
    <property type="match status" value="1"/>
</dbReference>
<dbReference type="SUPFAM" id="SSF48201">
    <property type="entry name" value="Uteroglobin-like"/>
    <property type="match status" value="1"/>
</dbReference>
<dbReference type="InterPro" id="IPR035960">
    <property type="entry name" value="Secretoglobin_sf"/>
</dbReference>
<name>A0A8C6I015_MUSSI</name>
<reference evidence="6" key="2">
    <citation type="submission" date="2025-09" db="UniProtKB">
        <authorList>
            <consortium name="Ensembl"/>
        </authorList>
    </citation>
    <scope>IDENTIFICATION</scope>
</reference>
<feature type="chain" id="PRO_5034198223" evidence="5">
    <location>
        <begin position="24"/>
        <end position="91"/>
    </location>
</feature>
<dbReference type="Ensembl" id="ENSMSIT00000036917.1">
    <property type="protein sequence ID" value="ENSMSIP00000029286.1"/>
    <property type="gene ID" value="ENSMSIG00000024594.1"/>
</dbReference>
<dbReference type="PANTHER" id="PTHR21226">
    <property type="entry name" value="ABPA10-RELATED"/>
    <property type="match status" value="1"/>
</dbReference>
<dbReference type="AlphaFoldDB" id="A0A8C6I015"/>
<sequence>MKLTGALVILGTVLFFLTSGGDCGICLASKHDSQLFPYGTPKEFLENVEKYKDDSETLESKEKLKKCIDSTLTEEDKAHATDFVMKATLSC</sequence>
<dbReference type="Pfam" id="PF01099">
    <property type="entry name" value="Uteroglobin"/>
    <property type="match status" value="1"/>
</dbReference>
<evidence type="ECO:0000313" key="7">
    <source>
        <dbReference type="Proteomes" id="UP000694415"/>
    </source>
</evidence>
<comment type="similarity">
    <text evidence="2">Belongs to the secretoglobin family.</text>
</comment>
<reference evidence="6" key="1">
    <citation type="submission" date="2025-08" db="UniProtKB">
        <authorList>
            <consortium name="Ensembl"/>
        </authorList>
    </citation>
    <scope>IDENTIFICATION</scope>
</reference>
<keyword evidence="3" id="KW-0964">Secreted</keyword>
<evidence type="ECO:0000256" key="3">
    <source>
        <dbReference type="ARBA" id="ARBA00022525"/>
    </source>
</evidence>
<dbReference type="InterPro" id="IPR006178">
    <property type="entry name" value="CH1-like"/>
</dbReference>
<dbReference type="Proteomes" id="UP000694415">
    <property type="component" value="Unplaced"/>
</dbReference>
<keyword evidence="7" id="KW-1185">Reference proteome</keyword>
<feature type="signal peptide" evidence="5">
    <location>
        <begin position="1"/>
        <end position="23"/>
    </location>
</feature>
<dbReference type="PRINTS" id="PR00827">
    <property type="entry name" value="FELALLERGEN"/>
</dbReference>
<dbReference type="GO" id="GO:0005576">
    <property type="term" value="C:extracellular region"/>
    <property type="evidence" value="ECO:0007669"/>
    <property type="project" value="UniProtKB-SubCell"/>
</dbReference>
<dbReference type="SMART" id="SM00096">
    <property type="entry name" value="UTG"/>
    <property type="match status" value="1"/>
</dbReference>
<evidence type="ECO:0000256" key="2">
    <source>
        <dbReference type="ARBA" id="ARBA00008650"/>
    </source>
</evidence>
<dbReference type="InterPro" id="IPR016126">
    <property type="entry name" value="Secretoglobin"/>
</dbReference>
<dbReference type="InterPro" id="IPR053723">
    <property type="entry name" value="Secretoglobin_Domain_sf"/>
</dbReference>
<accession>A0A8C6I015</accession>
<protein>
    <submittedName>
        <fullName evidence="6">Uncharacterized protein</fullName>
    </submittedName>
</protein>
<dbReference type="GeneTree" id="ENSGT00390000009774"/>
<evidence type="ECO:0000256" key="4">
    <source>
        <dbReference type="ARBA" id="ARBA00022729"/>
    </source>
</evidence>
<organism evidence="6 7">
    <name type="scientific">Mus spicilegus</name>
    <name type="common">Mound-building mouse</name>
    <dbReference type="NCBI Taxonomy" id="10103"/>
    <lineage>
        <taxon>Eukaryota</taxon>
        <taxon>Metazoa</taxon>
        <taxon>Chordata</taxon>
        <taxon>Craniata</taxon>
        <taxon>Vertebrata</taxon>
        <taxon>Euteleostomi</taxon>
        <taxon>Mammalia</taxon>
        <taxon>Eutheria</taxon>
        <taxon>Euarchontoglires</taxon>
        <taxon>Glires</taxon>
        <taxon>Rodentia</taxon>
        <taxon>Myomorpha</taxon>
        <taxon>Muroidea</taxon>
        <taxon>Muridae</taxon>
        <taxon>Murinae</taxon>
        <taxon>Mus</taxon>
        <taxon>Mus</taxon>
    </lineage>
</organism>
<keyword evidence="4 5" id="KW-0732">Signal</keyword>
<proteinExistence type="inferred from homology"/>